<evidence type="ECO:0000313" key="3">
    <source>
        <dbReference type="Proteomes" id="UP000095767"/>
    </source>
</evidence>
<accession>A0A1E5W0L0</accession>
<dbReference type="EMBL" id="LWDX02024863">
    <property type="protein sequence ID" value="OEL30790.1"/>
    <property type="molecule type" value="Genomic_DNA"/>
</dbReference>
<name>A0A1E5W0L0_9POAL</name>
<gene>
    <name evidence="2" type="ORF">BAE44_0008191</name>
</gene>
<proteinExistence type="predicted"/>
<dbReference type="STRING" id="888268.A0A1E5W0L0"/>
<organism evidence="2 3">
    <name type="scientific">Dichanthelium oligosanthes</name>
    <dbReference type="NCBI Taxonomy" id="888268"/>
    <lineage>
        <taxon>Eukaryota</taxon>
        <taxon>Viridiplantae</taxon>
        <taxon>Streptophyta</taxon>
        <taxon>Embryophyta</taxon>
        <taxon>Tracheophyta</taxon>
        <taxon>Spermatophyta</taxon>
        <taxon>Magnoliopsida</taxon>
        <taxon>Liliopsida</taxon>
        <taxon>Poales</taxon>
        <taxon>Poaceae</taxon>
        <taxon>PACMAD clade</taxon>
        <taxon>Panicoideae</taxon>
        <taxon>Panicodae</taxon>
        <taxon>Paniceae</taxon>
        <taxon>Dichantheliinae</taxon>
        <taxon>Dichanthelium</taxon>
    </lineage>
</organism>
<feature type="compositionally biased region" description="Basic and acidic residues" evidence="1">
    <location>
        <begin position="70"/>
        <end position="79"/>
    </location>
</feature>
<dbReference type="Proteomes" id="UP000095767">
    <property type="component" value="Unassembled WGS sequence"/>
</dbReference>
<keyword evidence="3" id="KW-1185">Reference proteome</keyword>
<dbReference type="PANTHER" id="PTHR45125:SF3">
    <property type="entry name" value="NO-APICAL-MERISTEM-ASSOCIATED CARBOXY-TERMINAL DOMAIN PROTEIN"/>
    <property type="match status" value="1"/>
</dbReference>
<reference evidence="2 3" key="1">
    <citation type="submission" date="2016-09" db="EMBL/GenBank/DDBJ databases">
        <title>The draft genome of Dichanthelium oligosanthes: A C3 panicoid grass species.</title>
        <authorList>
            <person name="Studer A.J."/>
            <person name="Schnable J.C."/>
            <person name="Brutnell T.P."/>
        </authorList>
    </citation>
    <scope>NUCLEOTIDE SEQUENCE [LARGE SCALE GENOMIC DNA]</scope>
    <source>
        <strain evidence="3">cv. Kellogg 1175</strain>
        <tissue evidence="2">Leaf</tissue>
    </source>
</reference>
<dbReference type="AlphaFoldDB" id="A0A1E5W0L0"/>
<evidence type="ECO:0000313" key="2">
    <source>
        <dbReference type="EMBL" id="OEL30790.1"/>
    </source>
</evidence>
<evidence type="ECO:0000256" key="1">
    <source>
        <dbReference type="SAM" id="MobiDB-lite"/>
    </source>
</evidence>
<feature type="compositionally biased region" description="Polar residues" evidence="1">
    <location>
        <begin position="120"/>
        <end position="130"/>
    </location>
</feature>
<comment type="caution">
    <text evidence="2">The sequence shown here is derived from an EMBL/GenBank/DDBJ whole genome shotgun (WGS) entry which is preliminary data.</text>
</comment>
<protein>
    <submittedName>
        <fullName evidence="2">Uncharacterized protein</fullName>
    </submittedName>
</protein>
<sequence length="130" mass="14525">MQHHWSGIQKDTARFCSCVVEQNRRNESGKTNDDRLHDALEHFEGVVKRSFHYMHYWYILRSERKWLDKLSGKEEERSKGKGTTAASASAQGSGTGGGEEEGRPIGRDRAKKLRSGEGGSSTSSANLEVL</sequence>
<feature type="region of interest" description="Disordered" evidence="1">
    <location>
        <begin position="70"/>
        <end position="130"/>
    </location>
</feature>
<feature type="compositionally biased region" description="Low complexity" evidence="1">
    <location>
        <begin position="81"/>
        <end position="92"/>
    </location>
</feature>
<dbReference type="PANTHER" id="PTHR45125">
    <property type="entry name" value="F21J9.4-RELATED"/>
    <property type="match status" value="1"/>
</dbReference>
<dbReference type="OrthoDB" id="2507178at2759"/>